<keyword evidence="1" id="KW-0812">Transmembrane</keyword>
<name>A0AAX6MCF0_9PEZI</name>
<keyword evidence="3" id="KW-1185">Reference proteome</keyword>
<organism evidence="2 3">
    <name type="scientific">Daldinia eschscholtzii</name>
    <dbReference type="NCBI Taxonomy" id="292717"/>
    <lineage>
        <taxon>Eukaryota</taxon>
        <taxon>Fungi</taxon>
        <taxon>Dikarya</taxon>
        <taxon>Ascomycota</taxon>
        <taxon>Pezizomycotina</taxon>
        <taxon>Sordariomycetes</taxon>
        <taxon>Xylariomycetidae</taxon>
        <taxon>Xylariales</taxon>
        <taxon>Hypoxylaceae</taxon>
        <taxon>Daldinia</taxon>
    </lineage>
</organism>
<keyword evidence="1" id="KW-1133">Transmembrane helix</keyword>
<keyword evidence="1" id="KW-0472">Membrane</keyword>
<dbReference type="Proteomes" id="UP001369815">
    <property type="component" value="Unassembled WGS sequence"/>
</dbReference>
<protein>
    <submittedName>
        <fullName evidence="2">Uncharacterized protein</fullName>
    </submittedName>
</protein>
<dbReference type="EMBL" id="JBANMG010000008">
    <property type="protein sequence ID" value="KAK6950057.1"/>
    <property type="molecule type" value="Genomic_DNA"/>
</dbReference>
<evidence type="ECO:0000256" key="1">
    <source>
        <dbReference type="SAM" id="Phobius"/>
    </source>
</evidence>
<feature type="transmembrane region" description="Helical" evidence="1">
    <location>
        <begin position="41"/>
        <end position="60"/>
    </location>
</feature>
<evidence type="ECO:0000313" key="2">
    <source>
        <dbReference type="EMBL" id="KAK6950057.1"/>
    </source>
</evidence>
<gene>
    <name evidence="2" type="ORF">Daesc_008380</name>
</gene>
<feature type="transmembrane region" description="Helical" evidence="1">
    <location>
        <begin position="72"/>
        <end position="97"/>
    </location>
</feature>
<dbReference type="AlphaFoldDB" id="A0AAX6MCF0"/>
<comment type="caution">
    <text evidence="2">The sequence shown here is derived from an EMBL/GenBank/DDBJ whole genome shotgun (WGS) entry which is preliminary data.</text>
</comment>
<accession>A0AAX6MCF0</accession>
<proteinExistence type="predicted"/>
<evidence type="ECO:0000313" key="3">
    <source>
        <dbReference type="Proteomes" id="UP001369815"/>
    </source>
</evidence>
<sequence length="126" mass="13572">MLLDQFDLLSPEEQEAILDGPALSAPPGVTPNLDSPPNQNAAGLVAIALTMAAGTIVISLRVYSRVFITRKLFLEDLLAFAAYVLLIASQCMGFRLINSAGMFVHQWDIRGVSQASRTEAIGHAIF</sequence>
<reference evidence="2 3" key="1">
    <citation type="journal article" date="2024" name="Front Chem Biol">
        <title>Unveiling the potential of Daldinia eschscholtzii MFLUCC 19-0629 through bioactivity and bioinformatics studies for enhanced sustainable agriculture production.</title>
        <authorList>
            <person name="Brooks S."/>
            <person name="Weaver J.A."/>
            <person name="Klomchit A."/>
            <person name="Alharthi S.A."/>
            <person name="Onlamun T."/>
            <person name="Nurani R."/>
            <person name="Vong T.K."/>
            <person name="Alberti F."/>
            <person name="Greco C."/>
        </authorList>
    </citation>
    <scope>NUCLEOTIDE SEQUENCE [LARGE SCALE GENOMIC DNA]</scope>
    <source>
        <strain evidence="2">MFLUCC 19-0629</strain>
    </source>
</reference>